<dbReference type="SUPFAM" id="SSF63817">
    <property type="entry name" value="Sortase"/>
    <property type="match status" value="1"/>
</dbReference>
<keyword evidence="1" id="KW-0378">Hydrolase</keyword>
<dbReference type="AlphaFoldDB" id="A0A023X0G4"/>
<accession>A0A023X0G4</accession>
<protein>
    <submittedName>
        <fullName evidence="4">Sortase</fullName>
    </submittedName>
</protein>
<evidence type="ECO:0000313" key="6">
    <source>
        <dbReference type="Proteomes" id="UP000025229"/>
    </source>
</evidence>
<evidence type="ECO:0000313" key="4">
    <source>
        <dbReference type="EMBL" id="AHY45691.1"/>
    </source>
</evidence>
<gene>
    <name evidence="4" type="ORF">RradSPS_0408</name>
    <name evidence="5" type="ORF">SIL72_03575</name>
</gene>
<evidence type="ECO:0000313" key="5">
    <source>
        <dbReference type="EMBL" id="MDX5893105.1"/>
    </source>
</evidence>
<feature type="active site" description="Proton donor/acceptor" evidence="2">
    <location>
        <position position="195"/>
    </location>
</feature>
<name>A0A023X0G4_RUBRA</name>
<evidence type="ECO:0000256" key="3">
    <source>
        <dbReference type="SAM" id="MobiDB-lite"/>
    </source>
</evidence>
<feature type="compositionally biased region" description="Pro residues" evidence="3">
    <location>
        <begin position="68"/>
        <end position="77"/>
    </location>
</feature>
<feature type="active site" description="Acyl-thioester intermediate" evidence="2">
    <location>
        <position position="262"/>
    </location>
</feature>
<dbReference type="InterPro" id="IPR023365">
    <property type="entry name" value="Sortase_dom-sf"/>
</dbReference>
<evidence type="ECO:0000256" key="2">
    <source>
        <dbReference type="PIRSR" id="PIRSR605754-1"/>
    </source>
</evidence>
<dbReference type="Pfam" id="PF04203">
    <property type="entry name" value="Sortase"/>
    <property type="match status" value="1"/>
</dbReference>
<dbReference type="InterPro" id="IPR005754">
    <property type="entry name" value="Sortase"/>
</dbReference>
<dbReference type="GO" id="GO:0016787">
    <property type="term" value="F:hydrolase activity"/>
    <property type="evidence" value="ECO:0007669"/>
    <property type="project" value="UniProtKB-KW"/>
</dbReference>
<dbReference type="HOGENOM" id="CLU_1030084_0_0_11"/>
<evidence type="ECO:0000256" key="1">
    <source>
        <dbReference type="ARBA" id="ARBA00022801"/>
    </source>
</evidence>
<dbReference type="KEGG" id="rrd:RradSPS_0408"/>
<dbReference type="Gene3D" id="2.40.260.10">
    <property type="entry name" value="Sortase"/>
    <property type="match status" value="1"/>
</dbReference>
<keyword evidence="6" id="KW-1185">Reference proteome</keyword>
<organism evidence="4 6">
    <name type="scientific">Rubrobacter radiotolerans</name>
    <name type="common">Arthrobacter radiotolerans</name>
    <dbReference type="NCBI Taxonomy" id="42256"/>
    <lineage>
        <taxon>Bacteria</taxon>
        <taxon>Bacillati</taxon>
        <taxon>Actinomycetota</taxon>
        <taxon>Rubrobacteria</taxon>
        <taxon>Rubrobacterales</taxon>
        <taxon>Rubrobacteraceae</taxon>
        <taxon>Rubrobacter</taxon>
    </lineage>
</organism>
<dbReference type="OrthoDB" id="5242161at2"/>
<dbReference type="Proteomes" id="UP000025229">
    <property type="component" value="Chromosome"/>
</dbReference>
<reference evidence="5" key="2">
    <citation type="submission" date="2023-11" db="EMBL/GenBank/DDBJ databases">
        <title>MicrobeMod: A computational toolkit for identifying prokaryotic methylation and restriction-modification with nanopore sequencing.</title>
        <authorList>
            <person name="Crits-Christoph A."/>
            <person name="Kang S.C."/>
            <person name="Lee H."/>
            <person name="Ostrov N."/>
        </authorList>
    </citation>
    <scope>NUCLEOTIDE SEQUENCE</scope>
    <source>
        <strain evidence="5">ATCC 51242</strain>
    </source>
</reference>
<sequence length="279" mass="29930">MPRRRSGVSLLGVGFAAAAVAVLLGLATLGYGLLCLRDGGPDVASSESDPGRDFGPLVLGEPQRSEPPAEPAEPEPVPAATEEAAPEPEGPAGAPSQVAPADEPSGAPQSPLPDEPQNWPEPDSSEVAEANGERDYGALPDGAVLGLTVDALGIRNAPVWPDDSPQNLDRGVVHVPETSLPWSNTPERNTYLAAHRIGYPGTGSRLLFYNLNRLREGDRVVLRRPSGERYTYRVTEVFVVEPNDSWVMGRVRDRDMVTLQTCTPLSTFEDRLIVRADRV</sequence>
<dbReference type="RefSeq" id="WP_038680344.1">
    <property type="nucleotide sequence ID" value="NZ_CP007514.1"/>
</dbReference>
<dbReference type="NCBIfam" id="TIGR01076">
    <property type="entry name" value="sortase_fam"/>
    <property type="match status" value="1"/>
</dbReference>
<dbReference type="EMBL" id="CP007514">
    <property type="protein sequence ID" value="AHY45691.1"/>
    <property type="molecule type" value="Genomic_DNA"/>
</dbReference>
<feature type="region of interest" description="Disordered" evidence="3">
    <location>
        <begin position="41"/>
        <end position="129"/>
    </location>
</feature>
<proteinExistence type="predicted"/>
<dbReference type="STRING" id="42256.RradSPS_0408"/>
<reference evidence="4 6" key="1">
    <citation type="submission" date="2014-03" db="EMBL/GenBank/DDBJ databases">
        <title>Complete genome sequence of the Radio-Resistant Rubrobacter radiotolerans RSPS-4.</title>
        <authorList>
            <person name="Egas C.C."/>
            <person name="Barroso C.C."/>
            <person name="Froufe H.J.C."/>
            <person name="Pacheco J.J."/>
            <person name="Albuquerque L.L."/>
            <person name="da Costa M.M.S."/>
        </authorList>
    </citation>
    <scope>NUCLEOTIDE SEQUENCE [LARGE SCALE GENOMIC DNA]</scope>
    <source>
        <strain evidence="4 6">RSPS-4</strain>
    </source>
</reference>
<dbReference type="eggNOG" id="COG3764">
    <property type="taxonomic scope" value="Bacteria"/>
</dbReference>
<dbReference type="Proteomes" id="UP001281130">
    <property type="component" value="Unassembled WGS sequence"/>
</dbReference>
<dbReference type="EMBL" id="JAWXXX010000001">
    <property type="protein sequence ID" value="MDX5893105.1"/>
    <property type="molecule type" value="Genomic_DNA"/>
</dbReference>